<dbReference type="SUPFAM" id="SSF55729">
    <property type="entry name" value="Acyl-CoA N-acyltransferases (Nat)"/>
    <property type="match status" value="1"/>
</dbReference>
<evidence type="ECO:0000259" key="1">
    <source>
        <dbReference type="PROSITE" id="PS51186"/>
    </source>
</evidence>
<evidence type="ECO:0000313" key="3">
    <source>
        <dbReference type="Proteomes" id="UP000240653"/>
    </source>
</evidence>
<organism evidence="2 3">
    <name type="scientific">Pseudaminobacter soli</name>
    <name type="common">ex Li et al. 2025</name>
    <dbReference type="NCBI Taxonomy" id="1295366"/>
    <lineage>
        <taxon>Bacteria</taxon>
        <taxon>Pseudomonadati</taxon>
        <taxon>Pseudomonadota</taxon>
        <taxon>Alphaproteobacteria</taxon>
        <taxon>Hyphomicrobiales</taxon>
        <taxon>Phyllobacteriaceae</taxon>
        <taxon>Pseudaminobacter</taxon>
    </lineage>
</organism>
<dbReference type="PROSITE" id="PS51186">
    <property type="entry name" value="GNAT"/>
    <property type="match status" value="1"/>
</dbReference>
<dbReference type="AlphaFoldDB" id="A0A2P7SP17"/>
<dbReference type="GO" id="GO:0016747">
    <property type="term" value="F:acyltransferase activity, transferring groups other than amino-acyl groups"/>
    <property type="evidence" value="ECO:0007669"/>
    <property type="project" value="InterPro"/>
</dbReference>
<keyword evidence="2" id="KW-0808">Transferase</keyword>
<gene>
    <name evidence="2" type="ORF">C7I85_02155</name>
</gene>
<dbReference type="Proteomes" id="UP000240653">
    <property type="component" value="Unassembled WGS sequence"/>
</dbReference>
<accession>A0A2P7SP17</accession>
<evidence type="ECO:0000313" key="2">
    <source>
        <dbReference type="EMBL" id="PSJ64240.1"/>
    </source>
</evidence>
<dbReference type="InterPro" id="IPR016181">
    <property type="entry name" value="Acyl_CoA_acyltransferase"/>
</dbReference>
<dbReference type="OrthoDB" id="9797456at2"/>
<dbReference type="Pfam" id="PF13508">
    <property type="entry name" value="Acetyltransf_7"/>
    <property type="match status" value="1"/>
</dbReference>
<dbReference type="PANTHER" id="PTHR43233">
    <property type="entry name" value="FAMILY N-ACETYLTRANSFERASE, PUTATIVE (AFU_ORTHOLOGUE AFUA_6G03350)-RELATED"/>
    <property type="match status" value="1"/>
</dbReference>
<dbReference type="EMBL" id="PXYL01000001">
    <property type="protein sequence ID" value="PSJ64240.1"/>
    <property type="molecule type" value="Genomic_DNA"/>
</dbReference>
<name>A0A2P7SP17_9HYPH</name>
<dbReference type="Gene3D" id="3.40.630.30">
    <property type="match status" value="1"/>
</dbReference>
<comment type="caution">
    <text evidence="2">The sequence shown here is derived from an EMBL/GenBank/DDBJ whole genome shotgun (WGS) entry which is preliminary data.</text>
</comment>
<dbReference type="RefSeq" id="WP_106722297.1">
    <property type="nucleotide sequence ID" value="NZ_PXYL01000001.1"/>
</dbReference>
<dbReference type="PANTHER" id="PTHR43233:SF1">
    <property type="entry name" value="FAMILY N-ACETYLTRANSFERASE, PUTATIVE (AFU_ORTHOLOGUE AFUA_6G03350)-RELATED"/>
    <property type="match status" value="1"/>
</dbReference>
<proteinExistence type="predicted"/>
<keyword evidence="3" id="KW-1185">Reference proteome</keyword>
<dbReference type="CDD" id="cd04301">
    <property type="entry name" value="NAT_SF"/>
    <property type="match status" value="1"/>
</dbReference>
<protein>
    <submittedName>
        <fullName evidence="2">GNAT family N-acetyltransferase</fullName>
    </submittedName>
</protein>
<feature type="domain" description="N-acetyltransferase" evidence="1">
    <location>
        <begin position="1"/>
        <end position="134"/>
    </location>
</feature>
<dbReference type="InterPro" id="IPR000182">
    <property type="entry name" value="GNAT_dom"/>
</dbReference>
<sequence>MADYKISFDRDRIDFRATSEILKAAYWGKYRTDGGHEQAFANSLCAAAYCNGEQVAFARAVTDRTYFGYLCDIIVWPEHRGQGLGRKLVSAFLDHPDLGGILHWGLSTSDAHGVYEKLGFVRSTDGQYMRLSRTPSP</sequence>
<dbReference type="InterPro" id="IPR053144">
    <property type="entry name" value="Acetyltransferase_Butenolide"/>
</dbReference>
<reference evidence="2 3" key="1">
    <citation type="submission" date="2018-03" db="EMBL/GenBank/DDBJ databases">
        <title>The draft genome of Mesorhizobium soli JCM 19897.</title>
        <authorList>
            <person name="Li L."/>
            <person name="Liu L."/>
            <person name="Liang L."/>
            <person name="Wang T."/>
            <person name="Zhang X."/>
        </authorList>
    </citation>
    <scope>NUCLEOTIDE SEQUENCE [LARGE SCALE GENOMIC DNA]</scope>
    <source>
        <strain evidence="2 3">JCM 19897</strain>
    </source>
</reference>